<keyword evidence="12" id="KW-0325">Glycoprotein</keyword>
<organism evidence="20 21">
    <name type="scientific">Lithospermum erythrorhizon</name>
    <name type="common">Purple gromwell</name>
    <name type="synonym">Lithospermum officinale var. erythrorhizon</name>
    <dbReference type="NCBI Taxonomy" id="34254"/>
    <lineage>
        <taxon>Eukaryota</taxon>
        <taxon>Viridiplantae</taxon>
        <taxon>Streptophyta</taxon>
        <taxon>Embryophyta</taxon>
        <taxon>Tracheophyta</taxon>
        <taxon>Spermatophyta</taxon>
        <taxon>Magnoliopsida</taxon>
        <taxon>eudicotyledons</taxon>
        <taxon>Gunneridae</taxon>
        <taxon>Pentapetalae</taxon>
        <taxon>asterids</taxon>
        <taxon>lamiids</taxon>
        <taxon>Boraginales</taxon>
        <taxon>Boraginaceae</taxon>
        <taxon>Boraginoideae</taxon>
        <taxon>Lithospermeae</taxon>
        <taxon>Lithospermum</taxon>
    </lineage>
</organism>
<dbReference type="GO" id="GO:0005576">
    <property type="term" value="C:extracellular region"/>
    <property type="evidence" value="ECO:0007669"/>
    <property type="project" value="UniProtKB-SubCell"/>
</dbReference>
<protein>
    <recommendedName>
        <fullName evidence="4 18">Peroxidase</fullName>
        <ecNumber evidence="4 18">1.11.1.7</ecNumber>
    </recommendedName>
</protein>
<evidence type="ECO:0000256" key="2">
    <source>
        <dbReference type="ARBA" id="ARBA00002322"/>
    </source>
</evidence>
<feature type="signal peptide" evidence="18">
    <location>
        <begin position="1"/>
        <end position="17"/>
    </location>
</feature>
<dbReference type="PROSITE" id="PS00435">
    <property type="entry name" value="PEROXIDASE_1"/>
    <property type="match status" value="1"/>
</dbReference>
<evidence type="ECO:0000256" key="14">
    <source>
        <dbReference type="PIRSR" id="PIRSR600823-2"/>
    </source>
</evidence>
<evidence type="ECO:0000256" key="10">
    <source>
        <dbReference type="ARBA" id="ARBA00023004"/>
    </source>
</evidence>
<dbReference type="EC" id="1.11.1.7" evidence="4 18"/>
<name>A0AAV3QQW6_LITER</name>
<evidence type="ECO:0000256" key="13">
    <source>
        <dbReference type="PIRSR" id="PIRSR600823-1"/>
    </source>
</evidence>
<feature type="disulfide bond" evidence="17">
    <location>
        <begin position="29"/>
        <end position="109"/>
    </location>
</feature>
<feature type="disulfide bond" evidence="17">
    <location>
        <begin position="115"/>
        <end position="308"/>
    </location>
</feature>
<dbReference type="InterPro" id="IPR002016">
    <property type="entry name" value="Haem_peroxidase"/>
</dbReference>
<feature type="binding site" evidence="15">
    <location>
        <position position="235"/>
    </location>
    <ligand>
        <name>Ca(2+)</name>
        <dbReference type="ChEBI" id="CHEBI:29108"/>
        <label>2</label>
    </ligand>
</feature>
<feature type="binding site" evidence="15">
    <location>
        <position position="82"/>
    </location>
    <ligand>
        <name>Ca(2+)</name>
        <dbReference type="ChEBI" id="CHEBI:29108"/>
        <label>1</label>
    </ligand>
</feature>
<keyword evidence="11 17" id="KW-1015">Disulfide bond</keyword>
<dbReference type="GO" id="GO:0042744">
    <property type="term" value="P:hydrogen peroxide catabolic process"/>
    <property type="evidence" value="ECO:0007669"/>
    <property type="project" value="UniProtKB-KW"/>
</dbReference>
<dbReference type="InterPro" id="IPR019794">
    <property type="entry name" value="Peroxidases_AS"/>
</dbReference>
<feature type="binding site" evidence="15">
    <location>
        <position position="188"/>
    </location>
    <ligand>
        <name>Ca(2+)</name>
        <dbReference type="ChEBI" id="CHEBI:29108"/>
        <label>2</label>
    </ligand>
</feature>
<feature type="disulfide bond" evidence="17">
    <location>
        <begin position="194"/>
        <end position="219"/>
    </location>
</feature>
<keyword evidence="21" id="KW-1185">Reference proteome</keyword>
<dbReference type="PANTHER" id="PTHR31388">
    <property type="entry name" value="PEROXIDASE 72-RELATED"/>
    <property type="match status" value="1"/>
</dbReference>
<dbReference type="PANTHER" id="PTHR31388:SF247">
    <property type="entry name" value="PEROXIDASE"/>
    <property type="match status" value="1"/>
</dbReference>
<feature type="binding site" evidence="15">
    <location>
        <position position="70"/>
    </location>
    <ligand>
        <name>Ca(2+)</name>
        <dbReference type="ChEBI" id="CHEBI:29108"/>
        <label>1</label>
    </ligand>
</feature>
<dbReference type="PROSITE" id="PS50873">
    <property type="entry name" value="PEROXIDASE_4"/>
    <property type="match status" value="1"/>
</dbReference>
<comment type="similarity">
    <text evidence="3">Belongs to the peroxidase family. Ascorbate peroxidase subfamily.</text>
</comment>
<comment type="subcellular location">
    <subcellularLocation>
        <location evidence="18">Secreted</location>
    </subcellularLocation>
</comment>
<dbReference type="AlphaFoldDB" id="A0AAV3QQW6"/>
<keyword evidence="18" id="KW-0732">Signal</keyword>
<keyword evidence="6 18" id="KW-0349">Heme</keyword>
<comment type="cofactor">
    <cofactor evidence="15 18">
        <name>Ca(2+)</name>
        <dbReference type="ChEBI" id="CHEBI:29108"/>
    </cofactor>
    <text evidence="15 18">Binds 2 calcium ions per subunit.</text>
</comment>
<dbReference type="InterPro" id="IPR010255">
    <property type="entry name" value="Haem_peroxidase_sf"/>
</dbReference>
<feature type="binding site" evidence="15">
    <location>
        <position position="64"/>
    </location>
    <ligand>
        <name>Ca(2+)</name>
        <dbReference type="ChEBI" id="CHEBI:29108"/>
        <label>1</label>
    </ligand>
</feature>
<evidence type="ECO:0000256" key="18">
    <source>
        <dbReference type="RuleBase" id="RU362060"/>
    </source>
</evidence>
<feature type="binding site" evidence="15">
    <location>
        <position position="66"/>
    </location>
    <ligand>
        <name>Ca(2+)</name>
        <dbReference type="ChEBI" id="CHEBI:29108"/>
        <label>1</label>
    </ligand>
</feature>
<keyword evidence="5 18" id="KW-0575">Peroxidase</keyword>
<proteinExistence type="inferred from homology"/>
<dbReference type="GO" id="GO:0006979">
    <property type="term" value="P:response to oxidative stress"/>
    <property type="evidence" value="ECO:0007669"/>
    <property type="project" value="UniProtKB-UniRule"/>
</dbReference>
<feature type="binding site" evidence="15">
    <location>
        <position position="68"/>
    </location>
    <ligand>
        <name>Ca(2+)</name>
        <dbReference type="ChEBI" id="CHEBI:29108"/>
        <label>1</label>
    </ligand>
</feature>
<evidence type="ECO:0000313" key="21">
    <source>
        <dbReference type="Proteomes" id="UP001454036"/>
    </source>
</evidence>
<feature type="binding site" evidence="15">
    <location>
        <position position="240"/>
    </location>
    <ligand>
        <name>Ca(2+)</name>
        <dbReference type="ChEBI" id="CHEBI:29108"/>
        <label>2</label>
    </ligand>
</feature>
<dbReference type="GO" id="GO:0140825">
    <property type="term" value="F:lactoperoxidase activity"/>
    <property type="evidence" value="ECO:0007669"/>
    <property type="project" value="UniProtKB-EC"/>
</dbReference>
<dbReference type="FunFam" id="1.10.420.10:FF:000006">
    <property type="entry name" value="Peroxidase"/>
    <property type="match status" value="1"/>
</dbReference>
<evidence type="ECO:0000256" key="15">
    <source>
        <dbReference type="PIRSR" id="PIRSR600823-3"/>
    </source>
</evidence>
<comment type="catalytic activity">
    <reaction evidence="1 18">
        <text>2 a phenolic donor + H2O2 = 2 a phenolic radical donor + 2 H2O</text>
        <dbReference type="Rhea" id="RHEA:56136"/>
        <dbReference type="ChEBI" id="CHEBI:15377"/>
        <dbReference type="ChEBI" id="CHEBI:16240"/>
        <dbReference type="ChEBI" id="CHEBI:139520"/>
        <dbReference type="ChEBI" id="CHEBI:139521"/>
        <dbReference type="EC" id="1.11.1.7"/>
    </reaction>
</comment>
<reference evidence="20 21" key="1">
    <citation type="submission" date="2024-01" db="EMBL/GenBank/DDBJ databases">
        <title>The complete chloroplast genome sequence of Lithospermum erythrorhizon: insights into the phylogenetic relationship among Boraginaceae species and the maternal lineages of purple gromwells.</title>
        <authorList>
            <person name="Okada T."/>
            <person name="Watanabe K."/>
        </authorList>
    </citation>
    <scope>NUCLEOTIDE SEQUENCE [LARGE SCALE GENOMIC DNA]</scope>
</reference>
<dbReference type="PRINTS" id="PR00461">
    <property type="entry name" value="PLPEROXIDASE"/>
</dbReference>
<dbReference type="InterPro" id="IPR033905">
    <property type="entry name" value="Secretory_peroxidase"/>
</dbReference>
<dbReference type="Proteomes" id="UP001454036">
    <property type="component" value="Unassembled WGS sequence"/>
</dbReference>
<dbReference type="FunFam" id="1.10.520.10:FF:000001">
    <property type="entry name" value="Peroxidase"/>
    <property type="match status" value="1"/>
</dbReference>
<evidence type="ECO:0000256" key="8">
    <source>
        <dbReference type="ARBA" id="ARBA00022837"/>
    </source>
</evidence>
<dbReference type="GO" id="GO:0020037">
    <property type="term" value="F:heme binding"/>
    <property type="evidence" value="ECO:0007669"/>
    <property type="project" value="UniProtKB-UniRule"/>
</dbReference>
<keyword evidence="18" id="KW-0376">Hydrogen peroxide</keyword>
<dbReference type="InterPro" id="IPR000823">
    <property type="entry name" value="Peroxidase_pln"/>
</dbReference>
<feature type="binding site" description="axial binding residue" evidence="15">
    <location>
        <position position="187"/>
    </location>
    <ligand>
        <name>heme b</name>
        <dbReference type="ChEBI" id="CHEBI:60344"/>
    </ligand>
    <ligandPart>
        <name>Fe</name>
        <dbReference type="ChEBI" id="CHEBI:18248"/>
    </ligandPart>
</feature>
<feature type="chain" id="PRO_5043085246" description="Peroxidase" evidence="18">
    <location>
        <begin position="18"/>
        <end position="312"/>
    </location>
</feature>
<evidence type="ECO:0000256" key="16">
    <source>
        <dbReference type="PIRSR" id="PIRSR600823-4"/>
    </source>
</evidence>
<comment type="cofactor">
    <cofactor evidence="15 18">
        <name>heme b</name>
        <dbReference type="ChEBI" id="CHEBI:60344"/>
    </cofactor>
    <text evidence="15 18">Binds 1 heme b (iron(II)-protoporphyrin IX) group per subunit.</text>
</comment>
<dbReference type="PRINTS" id="PR00458">
    <property type="entry name" value="PEROXIDASE"/>
</dbReference>
<dbReference type="Pfam" id="PF00141">
    <property type="entry name" value="peroxidase"/>
    <property type="match status" value="1"/>
</dbReference>
<feature type="site" description="Transition state stabilizer" evidence="16">
    <location>
        <position position="56"/>
    </location>
</feature>
<feature type="disulfide bond" evidence="17">
    <location>
        <begin position="62"/>
        <end position="67"/>
    </location>
</feature>
<keyword evidence="18" id="KW-0964">Secreted</keyword>
<evidence type="ECO:0000313" key="20">
    <source>
        <dbReference type="EMBL" id="GAA0165411.1"/>
    </source>
</evidence>
<dbReference type="Gene3D" id="1.10.520.10">
    <property type="match status" value="1"/>
</dbReference>
<evidence type="ECO:0000256" key="12">
    <source>
        <dbReference type="ARBA" id="ARBA00023180"/>
    </source>
</evidence>
<evidence type="ECO:0000256" key="6">
    <source>
        <dbReference type="ARBA" id="ARBA00022617"/>
    </source>
</evidence>
<accession>A0AAV3QQW6</accession>
<evidence type="ECO:0000256" key="17">
    <source>
        <dbReference type="PIRSR" id="PIRSR600823-5"/>
    </source>
</evidence>
<feature type="active site" description="Proton acceptor" evidence="13">
    <location>
        <position position="60"/>
    </location>
</feature>
<keyword evidence="9 18" id="KW-0560">Oxidoreductase</keyword>
<comment type="similarity">
    <text evidence="18">Belongs to the peroxidase family. Classical plant (class III) peroxidase subfamily.</text>
</comment>
<dbReference type="PROSITE" id="PS00436">
    <property type="entry name" value="PEROXIDASE_2"/>
    <property type="match status" value="1"/>
</dbReference>
<dbReference type="SUPFAM" id="SSF48113">
    <property type="entry name" value="Heme-dependent peroxidases"/>
    <property type="match status" value="1"/>
</dbReference>
<dbReference type="EMBL" id="BAABME010005366">
    <property type="protein sequence ID" value="GAA0165411.1"/>
    <property type="molecule type" value="Genomic_DNA"/>
</dbReference>
<feature type="binding site" evidence="15">
    <location>
        <position position="232"/>
    </location>
    <ligand>
        <name>Ca(2+)</name>
        <dbReference type="ChEBI" id="CHEBI:29108"/>
        <label>2</label>
    </ligand>
</feature>
<evidence type="ECO:0000256" key="7">
    <source>
        <dbReference type="ARBA" id="ARBA00022723"/>
    </source>
</evidence>
<dbReference type="Gene3D" id="1.10.420.10">
    <property type="entry name" value="Peroxidase, domain 2"/>
    <property type="match status" value="1"/>
</dbReference>
<keyword evidence="8 15" id="KW-0106">Calcium</keyword>
<dbReference type="CDD" id="cd00693">
    <property type="entry name" value="secretory_peroxidase"/>
    <property type="match status" value="1"/>
</dbReference>
<evidence type="ECO:0000256" key="3">
    <source>
        <dbReference type="ARBA" id="ARBA00006873"/>
    </source>
</evidence>
<evidence type="ECO:0000256" key="11">
    <source>
        <dbReference type="ARBA" id="ARBA00023157"/>
    </source>
</evidence>
<dbReference type="GO" id="GO:0046872">
    <property type="term" value="F:metal ion binding"/>
    <property type="evidence" value="ECO:0007669"/>
    <property type="project" value="UniProtKB-UniRule"/>
</dbReference>
<evidence type="ECO:0000256" key="5">
    <source>
        <dbReference type="ARBA" id="ARBA00022559"/>
    </source>
</evidence>
<comment type="caution">
    <text evidence="20">The sequence shown here is derived from an EMBL/GenBank/DDBJ whole genome shotgun (WGS) entry which is preliminary data.</text>
</comment>
<evidence type="ECO:0000256" key="1">
    <source>
        <dbReference type="ARBA" id="ARBA00000189"/>
    </source>
</evidence>
<feature type="binding site" evidence="15">
    <location>
        <position position="61"/>
    </location>
    <ligand>
        <name>Ca(2+)</name>
        <dbReference type="ChEBI" id="CHEBI:29108"/>
        <label>1</label>
    </ligand>
</feature>
<feature type="domain" description="Plant heme peroxidase family profile" evidence="19">
    <location>
        <begin position="19"/>
        <end position="312"/>
    </location>
</feature>
<sequence>MLLVVVFVVLISGSVTSAQLSANFYANSCPDALSIIRTGVNIALDQEARMGASLLRLHFHDCFVNGCDASVLLDDTTNFVGEKTAFPNVNSLRGFDVVDNIKTELESACPSVVSCADLLAVAARDSVVALGGRSWSVVLGRRDSTTASLSAANGNLPPPNFNLSQLLSSFSSKGLSATDLVALSGAHTIGQARCTTFRSHIYNDTNINSGFAASLKQNCPSSGGDNNLAPLDVTTPVPFDNAYFGNLITRTGLLHSDQELFNGGSTDSIVNTYASNVATFFNDFANAMVKMGNLSPLTGSNGQIRTNCRRIN</sequence>
<dbReference type="InterPro" id="IPR019793">
    <property type="entry name" value="Peroxidases_heam-ligand_BS"/>
</dbReference>
<evidence type="ECO:0000256" key="4">
    <source>
        <dbReference type="ARBA" id="ARBA00012313"/>
    </source>
</evidence>
<evidence type="ECO:0000259" key="19">
    <source>
        <dbReference type="PROSITE" id="PS50873"/>
    </source>
</evidence>
<gene>
    <name evidence="20" type="ORF">LIER_20818</name>
</gene>
<feature type="binding site" evidence="14">
    <location>
        <position position="157"/>
    </location>
    <ligand>
        <name>substrate</name>
    </ligand>
</feature>
<keyword evidence="10 15" id="KW-0408">Iron</keyword>
<comment type="function">
    <text evidence="2">Removal of H(2)O(2), oxidation of toxic reductants, biosynthesis and degradation of lignin, suberization, auxin catabolism, response to environmental stresses such as wounding, pathogen attack and oxidative stress. These functions might be dependent on each isozyme/isoform in each plant tissue.</text>
</comment>
<evidence type="ECO:0000256" key="9">
    <source>
        <dbReference type="ARBA" id="ARBA00023002"/>
    </source>
</evidence>
<keyword evidence="7 15" id="KW-0479">Metal-binding</keyword>